<protein>
    <submittedName>
        <fullName evidence="1">Uncharacterized protein</fullName>
    </submittedName>
</protein>
<dbReference type="Proteomes" id="UP000030300">
    <property type="component" value="Chromosome"/>
</dbReference>
<dbReference type="HOGENOM" id="CLU_1935846_0_0_11"/>
<dbReference type="AlphaFoldDB" id="A0A0A1DJV2"/>
<dbReference type="RefSeq" id="WP_038677828.1">
    <property type="nucleotide sequence ID" value="NZ_BJMC01000008.1"/>
</dbReference>
<dbReference type="PROSITE" id="PS51257">
    <property type="entry name" value="PROKAR_LIPOPROTEIN"/>
    <property type="match status" value="1"/>
</dbReference>
<reference evidence="1 2" key="1">
    <citation type="journal article" date="2015" name="Genome Announc.">
        <title>Complete Genome Sequence of Steroid-Transforming Nocardioides simplex VKM Ac-2033D.</title>
        <authorList>
            <person name="Shtratnikova V.Y."/>
            <person name="Schelkunov M.I."/>
            <person name="Pekov Y.A."/>
            <person name="Fokina V.V."/>
            <person name="Logacheva M.D."/>
            <person name="Sokolov S.L."/>
            <person name="Bragin E.Y."/>
            <person name="Ashapkin V.V."/>
            <person name="Donova M.V."/>
        </authorList>
    </citation>
    <scope>NUCLEOTIDE SEQUENCE [LARGE SCALE GENOMIC DNA]</scope>
    <source>
        <strain evidence="1 2">VKM Ac-2033D</strain>
    </source>
</reference>
<organism evidence="1 2">
    <name type="scientific">Nocardioides simplex</name>
    <name type="common">Arthrobacter simplex</name>
    <dbReference type="NCBI Taxonomy" id="2045"/>
    <lineage>
        <taxon>Bacteria</taxon>
        <taxon>Bacillati</taxon>
        <taxon>Actinomycetota</taxon>
        <taxon>Actinomycetes</taxon>
        <taxon>Propionibacteriales</taxon>
        <taxon>Nocardioidaceae</taxon>
        <taxon>Pimelobacter</taxon>
    </lineage>
</organism>
<proteinExistence type="predicted"/>
<dbReference type="OrthoDB" id="3787902at2"/>
<name>A0A0A1DJV2_NOCSI</name>
<gene>
    <name evidence="1" type="ORF">KR76_09010</name>
</gene>
<evidence type="ECO:0000313" key="2">
    <source>
        <dbReference type="Proteomes" id="UP000030300"/>
    </source>
</evidence>
<dbReference type="KEGG" id="psim:KR76_09010"/>
<sequence>MARGPRLLLALLALPGALLLTACGDDGPVELDVTVQDWSGWSREQPEPERFTRTLAEGDSFTVDVLGEDELEVTVVQVDGGEIALETSARLAVDGGLRDLATSFSFDRGGSIELETPTLDAGTRITLAEQ</sequence>
<evidence type="ECO:0000313" key="1">
    <source>
        <dbReference type="EMBL" id="AIY16868.1"/>
    </source>
</evidence>
<dbReference type="eggNOG" id="ENOG502ZV47">
    <property type="taxonomic scope" value="Bacteria"/>
</dbReference>
<dbReference type="STRING" id="2045.KR76_09010"/>
<keyword evidence="2" id="KW-1185">Reference proteome</keyword>
<dbReference type="EMBL" id="CP009896">
    <property type="protein sequence ID" value="AIY16868.1"/>
    <property type="molecule type" value="Genomic_DNA"/>
</dbReference>
<dbReference type="GeneID" id="96609045"/>
<accession>A0A0A1DJV2</accession>